<dbReference type="SUPFAM" id="SSF50494">
    <property type="entry name" value="Trypsin-like serine proteases"/>
    <property type="match status" value="1"/>
</dbReference>
<name>A0A0S7C0X8_9BACT</name>
<reference evidence="2" key="1">
    <citation type="journal article" date="2015" name="Genome Announc.">
        <title>Draft Genome Sequence of Bacteroidales Strain TBC1, a Novel Isolate from a Methanogenic Wastewater Treatment System.</title>
        <authorList>
            <person name="Tourlousse D.M."/>
            <person name="Matsuura N."/>
            <person name="Sun L."/>
            <person name="Toyonaga M."/>
            <person name="Kuroda K."/>
            <person name="Ohashi A."/>
            <person name="Cruz R."/>
            <person name="Yamaguchi T."/>
            <person name="Sekiguchi Y."/>
        </authorList>
    </citation>
    <scope>NUCLEOTIDE SEQUENCE [LARGE SCALE GENOMIC DNA]</scope>
    <source>
        <strain evidence="2">TBC1</strain>
    </source>
</reference>
<accession>A0A0S7C0X8</accession>
<organism evidence="2">
    <name type="scientific">Lentimicrobium saccharophilum</name>
    <dbReference type="NCBI Taxonomy" id="1678841"/>
    <lineage>
        <taxon>Bacteria</taxon>
        <taxon>Pseudomonadati</taxon>
        <taxon>Bacteroidota</taxon>
        <taxon>Bacteroidia</taxon>
        <taxon>Bacteroidales</taxon>
        <taxon>Lentimicrobiaceae</taxon>
        <taxon>Lentimicrobium</taxon>
    </lineage>
</organism>
<dbReference type="InterPro" id="IPR009003">
    <property type="entry name" value="Peptidase_S1_PA"/>
</dbReference>
<proteinExistence type="predicted"/>
<dbReference type="RefSeq" id="WP_082189451.1">
    <property type="nucleotide sequence ID" value="NZ_DF968182.1"/>
</dbReference>
<feature type="chain" id="PRO_5006633451" evidence="1">
    <location>
        <begin position="27"/>
        <end position="341"/>
    </location>
</feature>
<dbReference type="PANTHER" id="PTHR43019:SF23">
    <property type="entry name" value="PROTEASE DO-LIKE 5, CHLOROPLASTIC"/>
    <property type="match status" value="1"/>
</dbReference>
<evidence type="ECO:0000256" key="1">
    <source>
        <dbReference type="SAM" id="SignalP"/>
    </source>
</evidence>
<dbReference type="OrthoDB" id="1523060at2"/>
<dbReference type="EMBL" id="DF968182">
    <property type="protein sequence ID" value="GAP42419.1"/>
    <property type="molecule type" value="Genomic_DNA"/>
</dbReference>
<sequence>MRYRLLKVLCIALMLCGCRVTSPVQHNNGETGQASVFENNPMQRQFENLTLRVYRIVTYVTYESQVFEQGSGLTLNDLSGKDFDFSVVKARLVHNDSYSGTGFAIKVSEGKALLLTCAHTIDFPDTVFTYDDNANASGQRYLLGLSVKTSQVIQVSGNNLHCRAEILAADPANDLALLEIPLTSGDDRAVVPMAEGNKLSWGDRVWLTGYPSGRFMMTSGLISNPGASDGLLMTDAPFSEGYSGAPAFVFDQRADVFRLAGIGRSVAARSSYVLRPEKEIHEAPYNTSLPYTGPVYVRTEREPAPGVTFLIGSSILDDFLESCDAVLQTNGWGGIAREMRK</sequence>
<evidence type="ECO:0000313" key="3">
    <source>
        <dbReference type="Proteomes" id="UP000053091"/>
    </source>
</evidence>
<dbReference type="Pfam" id="PF13365">
    <property type="entry name" value="Trypsin_2"/>
    <property type="match status" value="1"/>
</dbReference>
<keyword evidence="1" id="KW-0732">Signal</keyword>
<dbReference type="AlphaFoldDB" id="A0A0S7C0X8"/>
<dbReference type="Proteomes" id="UP000053091">
    <property type="component" value="Unassembled WGS sequence"/>
</dbReference>
<dbReference type="PANTHER" id="PTHR43019">
    <property type="entry name" value="SERINE ENDOPROTEASE DEGS"/>
    <property type="match status" value="1"/>
</dbReference>
<protein>
    <submittedName>
        <fullName evidence="2">Protein containing trypsin-like peptidase domain</fullName>
    </submittedName>
</protein>
<dbReference type="InterPro" id="IPR043504">
    <property type="entry name" value="Peptidase_S1_PA_chymotrypsin"/>
</dbReference>
<evidence type="ECO:0000313" key="2">
    <source>
        <dbReference type="EMBL" id="GAP42419.1"/>
    </source>
</evidence>
<feature type="signal peptide" evidence="1">
    <location>
        <begin position="1"/>
        <end position="26"/>
    </location>
</feature>
<keyword evidence="3" id="KW-1185">Reference proteome</keyword>
<gene>
    <name evidence="2" type="ORF">TBC1_11548</name>
</gene>
<dbReference type="PROSITE" id="PS51257">
    <property type="entry name" value="PROKAR_LIPOPROTEIN"/>
    <property type="match status" value="1"/>
</dbReference>
<dbReference type="Gene3D" id="2.40.10.10">
    <property type="entry name" value="Trypsin-like serine proteases"/>
    <property type="match status" value="2"/>
</dbReference>
<dbReference type="STRING" id="1678841.TBC1_11548"/>